<sequence length="119" mass="13505">MDSFISPKFNIPNGLPQGSPLSVTLYILYNSNLLFPNPPSLNKDNISIAYIDNVTHLLVVKNIQQGKDKVKEAMAGSKTWGSRYRAIFDNKKTNFIIFTKKQHTLRKVTIEESTHALRL</sequence>
<comment type="caution">
    <text evidence="1">The sequence shown here is derived from an EMBL/GenBank/DDBJ whole genome shotgun (WGS) entry which is preliminary data.</text>
</comment>
<dbReference type="EMBL" id="AVOT02005776">
    <property type="protein sequence ID" value="MBW0479947.1"/>
    <property type="molecule type" value="Genomic_DNA"/>
</dbReference>
<dbReference type="OrthoDB" id="3044497at2759"/>
<dbReference type="Proteomes" id="UP000765509">
    <property type="component" value="Unassembled WGS sequence"/>
</dbReference>
<reference evidence="1" key="1">
    <citation type="submission" date="2021-03" db="EMBL/GenBank/DDBJ databases">
        <title>Draft genome sequence of rust myrtle Austropuccinia psidii MF-1, a brazilian biotype.</title>
        <authorList>
            <person name="Quecine M.C."/>
            <person name="Pachon D.M.R."/>
            <person name="Bonatelli M.L."/>
            <person name="Correr F.H."/>
            <person name="Franceschini L.M."/>
            <person name="Leite T.F."/>
            <person name="Margarido G.R.A."/>
            <person name="Almeida C.A."/>
            <person name="Ferrarezi J.A."/>
            <person name="Labate C.A."/>
        </authorList>
    </citation>
    <scope>NUCLEOTIDE SEQUENCE</scope>
    <source>
        <strain evidence="1">MF-1</strain>
    </source>
</reference>
<gene>
    <name evidence="1" type="ORF">O181_019662</name>
</gene>
<evidence type="ECO:0000313" key="2">
    <source>
        <dbReference type="Proteomes" id="UP000765509"/>
    </source>
</evidence>
<dbReference type="AlphaFoldDB" id="A0A9Q3CA65"/>
<accession>A0A9Q3CA65</accession>
<proteinExistence type="predicted"/>
<evidence type="ECO:0008006" key="3">
    <source>
        <dbReference type="Google" id="ProtNLM"/>
    </source>
</evidence>
<evidence type="ECO:0000313" key="1">
    <source>
        <dbReference type="EMBL" id="MBW0479947.1"/>
    </source>
</evidence>
<protein>
    <recommendedName>
        <fullName evidence="3">Reverse transcriptase domain-containing protein</fullName>
    </recommendedName>
</protein>
<organism evidence="1 2">
    <name type="scientific">Austropuccinia psidii MF-1</name>
    <dbReference type="NCBI Taxonomy" id="1389203"/>
    <lineage>
        <taxon>Eukaryota</taxon>
        <taxon>Fungi</taxon>
        <taxon>Dikarya</taxon>
        <taxon>Basidiomycota</taxon>
        <taxon>Pucciniomycotina</taxon>
        <taxon>Pucciniomycetes</taxon>
        <taxon>Pucciniales</taxon>
        <taxon>Sphaerophragmiaceae</taxon>
        <taxon>Austropuccinia</taxon>
    </lineage>
</organism>
<keyword evidence="2" id="KW-1185">Reference proteome</keyword>
<name>A0A9Q3CA65_9BASI</name>